<dbReference type="SUPFAM" id="SSF54427">
    <property type="entry name" value="NTF2-like"/>
    <property type="match status" value="1"/>
</dbReference>
<evidence type="ECO:0000256" key="1">
    <source>
        <dbReference type="SAM" id="MobiDB-lite"/>
    </source>
</evidence>
<feature type="domain" description="Putative amidase" evidence="3">
    <location>
        <begin position="197"/>
        <end position="366"/>
    </location>
</feature>
<evidence type="ECO:0000259" key="3">
    <source>
        <dbReference type="Pfam" id="PF12671"/>
    </source>
</evidence>
<accession>A0A850ERG5</accession>
<feature type="chain" id="PRO_5032937478" evidence="2">
    <location>
        <begin position="30"/>
        <end position="375"/>
    </location>
</feature>
<dbReference type="InterPro" id="IPR032710">
    <property type="entry name" value="NTF2-like_dom_sf"/>
</dbReference>
<dbReference type="Proteomes" id="UP000564806">
    <property type="component" value="Unassembled WGS sequence"/>
</dbReference>
<evidence type="ECO:0000313" key="5">
    <source>
        <dbReference type="Proteomes" id="UP000564806"/>
    </source>
</evidence>
<sequence>MIVLKKTRILSLILILLTSFSLPSAMVNAEESKENQEVDAALKQIFADRAQTLTDQQTERLKDVYLTQQTLSKNAYHNESNRTAYINAWAAKRSVKLVKANSSIRIIRRNVNGDTAKVSLVQSLKLSYVYLNEVIPPQSFGIGTRHFMTLKKINGSWKIAREWYLDPLDENPDTIADSPDGLAPSVKPASAASGKSRYNRSRAVAYADKYAGTAWGAGNHHRYNRKYLDYTGKGGDCTNFASQAVGDPEEGGGLPMKLGWRYFYQTGGTQTWVQTDAFRNFLLRSGYGTMVAKGTYKEIVAPSRKHAHGAISQLQAGDLIGYILKHNDTDHFSVITGFDEYGYPLVNSHTADRYRVPFDLGWDKYTKYELIHIRD</sequence>
<dbReference type="RefSeq" id="WP_175373913.1">
    <property type="nucleotide sequence ID" value="NZ_JABWCS010000219.1"/>
</dbReference>
<dbReference type="InterPro" id="IPR024301">
    <property type="entry name" value="Amidase_6"/>
</dbReference>
<protein>
    <submittedName>
        <fullName evidence="4">Amidase domain-containing protein</fullName>
    </submittedName>
</protein>
<keyword evidence="5" id="KW-1185">Reference proteome</keyword>
<dbReference type="Pfam" id="PF12671">
    <property type="entry name" value="Amidase_6"/>
    <property type="match status" value="1"/>
</dbReference>
<evidence type="ECO:0000256" key="2">
    <source>
        <dbReference type="SAM" id="SignalP"/>
    </source>
</evidence>
<feature type="signal peptide" evidence="2">
    <location>
        <begin position="1"/>
        <end position="29"/>
    </location>
</feature>
<name>A0A850ERG5_9BACL</name>
<dbReference type="EMBL" id="JABWCS010000219">
    <property type="protein sequence ID" value="NUU63515.1"/>
    <property type="molecule type" value="Genomic_DNA"/>
</dbReference>
<reference evidence="4" key="1">
    <citation type="submission" date="2020-06" db="EMBL/GenBank/DDBJ databases">
        <title>Paenibacillus sp. nov., isolated from soil.</title>
        <authorList>
            <person name="Seo Y.L."/>
        </authorList>
    </citation>
    <scope>NUCLEOTIDE SEQUENCE [LARGE SCALE GENOMIC DNA]</scope>
    <source>
        <strain evidence="4">JW14</strain>
    </source>
</reference>
<comment type="caution">
    <text evidence="4">The sequence shown here is derived from an EMBL/GenBank/DDBJ whole genome shotgun (WGS) entry which is preliminary data.</text>
</comment>
<evidence type="ECO:0000313" key="4">
    <source>
        <dbReference type="EMBL" id="NUU63515.1"/>
    </source>
</evidence>
<feature type="region of interest" description="Disordered" evidence="1">
    <location>
        <begin position="175"/>
        <end position="194"/>
    </location>
</feature>
<proteinExistence type="predicted"/>
<organism evidence="4 5">
    <name type="scientific">Paenibacillus agri</name>
    <dbReference type="NCBI Taxonomy" id="2744309"/>
    <lineage>
        <taxon>Bacteria</taxon>
        <taxon>Bacillati</taxon>
        <taxon>Bacillota</taxon>
        <taxon>Bacilli</taxon>
        <taxon>Bacillales</taxon>
        <taxon>Paenibacillaceae</taxon>
        <taxon>Paenibacillus</taxon>
    </lineage>
</organism>
<keyword evidence="2" id="KW-0732">Signal</keyword>
<dbReference type="PANTHER" id="PTHR40032:SF1">
    <property type="entry name" value="EXPORTED PROTEIN"/>
    <property type="match status" value="1"/>
</dbReference>
<dbReference type="PANTHER" id="PTHR40032">
    <property type="entry name" value="EXPORTED PROTEIN-RELATED"/>
    <property type="match status" value="1"/>
</dbReference>
<dbReference type="AlphaFoldDB" id="A0A850ERG5"/>
<gene>
    <name evidence="4" type="ORF">HPT30_24445</name>
</gene>